<evidence type="ECO:0000256" key="3">
    <source>
        <dbReference type="ARBA" id="ARBA00022723"/>
    </source>
</evidence>
<comment type="similarity">
    <text evidence="2">Belongs to the PhyH family.</text>
</comment>
<dbReference type="GeneID" id="34575006"/>
<sequence length="299" mass="33026">MMEHLNTQYVTNVEHQPESSLRRVPNNSSPGEILTIVKADGGVIIENFLAADQLQRLNNEIDASVAQAVLGSTHSDKFISTFHGAMTKRITNLVTLSQTFRDTLLDSDSVHAIAERVFQEEAQSYWMSTAQVIEISPGNDAQPLHRDLENSYPFIAMGPTGPEVNLNFLIALSDFTEENGATRVIPGSNHWPDFNDRGTAEMTIPAEMNAGDVLLISGKVVHGGGANRSVDVKRRGLAFTFSPGYLTPEEAFPFLIKMDVVKQMTPRAQKMIGFRSQYPKGSPGLWQIDYKEIGDYLAL</sequence>
<comment type="cofactor">
    <cofactor evidence="1">
        <name>Fe cation</name>
        <dbReference type="ChEBI" id="CHEBI:24875"/>
    </cofactor>
</comment>
<evidence type="ECO:0000256" key="4">
    <source>
        <dbReference type="ARBA" id="ARBA00022964"/>
    </source>
</evidence>
<keyword evidence="3" id="KW-0479">Metal-binding</keyword>
<dbReference type="Proteomes" id="UP000177622">
    <property type="component" value="Unassembled WGS sequence"/>
</dbReference>
<evidence type="ECO:0000256" key="6">
    <source>
        <dbReference type="ARBA" id="ARBA00023004"/>
    </source>
</evidence>
<dbReference type="Gene3D" id="2.60.120.620">
    <property type="entry name" value="q2cbj1_9rhob like domain"/>
    <property type="match status" value="1"/>
</dbReference>
<evidence type="ECO:0000313" key="7">
    <source>
        <dbReference type="EMBL" id="OGE54549.1"/>
    </source>
</evidence>
<keyword evidence="6" id="KW-0408">Iron</keyword>
<keyword evidence="5" id="KW-0560">Oxidoreductase</keyword>
<dbReference type="Pfam" id="PF05721">
    <property type="entry name" value="PhyH"/>
    <property type="match status" value="1"/>
</dbReference>
<dbReference type="PANTHER" id="PTHR20883:SF19">
    <property type="entry name" value="MULTIFUNCTIONAL DIOXYGENASE AUSE"/>
    <property type="match status" value="1"/>
</dbReference>
<evidence type="ECO:0008006" key="9">
    <source>
        <dbReference type="Google" id="ProtNLM"/>
    </source>
</evidence>
<protein>
    <recommendedName>
        <fullName evidence="9">Fe2OG dioxygenase domain-containing protein</fullName>
    </recommendedName>
</protein>
<evidence type="ECO:0000256" key="1">
    <source>
        <dbReference type="ARBA" id="ARBA00001962"/>
    </source>
</evidence>
<evidence type="ECO:0000256" key="2">
    <source>
        <dbReference type="ARBA" id="ARBA00005830"/>
    </source>
</evidence>
<dbReference type="GO" id="GO:0046872">
    <property type="term" value="F:metal ion binding"/>
    <property type="evidence" value="ECO:0007669"/>
    <property type="project" value="UniProtKB-KW"/>
</dbReference>
<evidence type="ECO:0000256" key="5">
    <source>
        <dbReference type="ARBA" id="ARBA00023002"/>
    </source>
</evidence>
<dbReference type="InterPro" id="IPR008775">
    <property type="entry name" value="Phytyl_CoA_dOase-like"/>
</dbReference>
<evidence type="ECO:0000313" key="8">
    <source>
        <dbReference type="Proteomes" id="UP000177622"/>
    </source>
</evidence>
<proteinExistence type="inferred from homology"/>
<dbReference type="RefSeq" id="XP_022489984.1">
    <property type="nucleotide sequence ID" value="XM_022630272.1"/>
</dbReference>
<dbReference type="GO" id="GO:0051213">
    <property type="term" value="F:dioxygenase activity"/>
    <property type="evidence" value="ECO:0007669"/>
    <property type="project" value="UniProtKB-KW"/>
</dbReference>
<dbReference type="PANTHER" id="PTHR20883">
    <property type="entry name" value="PHYTANOYL-COA DIOXYGENASE DOMAIN CONTAINING 1"/>
    <property type="match status" value="1"/>
</dbReference>
<gene>
    <name evidence="7" type="ORF">PENARI_c006G03897</name>
</gene>
<comment type="caution">
    <text evidence="7">The sequence shown here is derived from an EMBL/GenBank/DDBJ whole genome shotgun (WGS) entry which is preliminary data.</text>
</comment>
<dbReference type="AlphaFoldDB" id="A0A1F5LNQ0"/>
<reference evidence="7 8" key="1">
    <citation type="journal article" date="2016" name="Sci. Rep.">
        <title>Penicillium arizonense, a new, genome sequenced fungal species, reveals a high chemical diversity in secreted metabolites.</title>
        <authorList>
            <person name="Grijseels S."/>
            <person name="Nielsen J.C."/>
            <person name="Randelovic M."/>
            <person name="Nielsen J."/>
            <person name="Nielsen K.F."/>
            <person name="Workman M."/>
            <person name="Frisvad J.C."/>
        </authorList>
    </citation>
    <scope>NUCLEOTIDE SEQUENCE [LARGE SCALE GENOMIC DNA]</scope>
    <source>
        <strain evidence="7 8">CBS 141311</strain>
    </source>
</reference>
<name>A0A1F5LNQ0_PENAI</name>
<dbReference type="OrthoDB" id="445007at2759"/>
<accession>A0A1F5LNQ0</accession>
<dbReference type="SUPFAM" id="SSF51197">
    <property type="entry name" value="Clavaminate synthase-like"/>
    <property type="match status" value="1"/>
</dbReference>
<keyword evidence="4" id="KW-0223">Dioxygenase</keyword>
<organism evidence="7 8">
    <name type="scientific">Penicillium arizonense</name>
    <dbReference type="NCBI Taxonomy" id="1835702"/>
    <lineage>
        <taxon>Eukaryota</taxon>
        <taxon>Fungi</taxon>
        <taxon>Dikarya</taxon>
        <taxon>Ascomycota</taxon>
        <taxon>Pezizomycotina</taxon>
        <taxon>Eurotiomycetes</taxon>
        <taxon>Eurotiomycetidae</taxon>
        <taxon>Eurotiales</taxon>
        <taxon>Aspergillaceae</taxon>
        <taxon>Penicillium</taxon>
    </lineage>
</organism>
<keyword evidence="8" id="KW-1185">Reference proteome</keyword>
<dbReference type="EMBL" id="LXJU01000006">
    <property type="protein sequence ID" value="OGE54549.1"/>
    <property type="molecule type" value="Genomic_DNA"/>
</dbReference>